<sequence length="607" mass="66631">MDTPSTGTPLSIDAALAQASALLRQSPAHAAAQARKIVFAEFGNADAHRLLARALRALGDVSAAEQAELDAITASTRDPVLVEAAGALLDNDLSVAERILRPRLKENPFDVAAIRMMAELAGRLRRYGDAENLLRRALELAPAFSAARANLATVLYRQNRPAEAIGELDLLLGDDPAHAGHANLKAAALGRVGGYDEAITLYEEILAQAPRQPKIWMSYGHVLKTVGRQADSVAAYREALALAPELGEAWWSLANLKTVKLDDDDIAAMQGVLARSAKPISDEDRFHLDFALGKAQEDAGRVEQAFRHYAAGNSLRRQSISYDAADTRLHVDRSIAALTPTFIAQRAGEGHPAPDPIFVLGMPRAGSTLIEQILSCHSMIEGTQELPEMMAIALSLDHGKPIGPKSRYPDILADLSADERAALGARYIDNTRVHRKTAKPFFIDKLPNNWLHAGLIHLALPNARIIDARRHPLDCGFSNFRQHFARGQGFSYALEDMGHYYADYVRLMAHLDGVVPGRVHRVIHERLVDDTETQVRALLAYLGLPFEDACLRFWENDRAVQTASSEQVRRPINRDGVDRWRLYEPWLGPLKAALGPVLPAYPDVPPF</sequence>
<protein>
    <submittedName>
        <fullName evidence="3">Tetratricopeptide (TPR) repeat protein</fullName>
    </submittedName>
</protein>
<dbReference type="Gene3D" id="1.25.40.10">
    <property type="entry name" value="Tetratricopeptide repeat domain"/>
    <property type="match status" value="1"/>
</dbReference>
<evidence type="ECO:0000256" key="1">
    <source>
        <dbReference type="ARBA" id="ARBA00022679"/>
    </source>
</evidence>
<dbReference type="Proteomes" id="UP000549617">
    <property type="component" value="Unassembled WGS sequence"/>
</dbReference>
<name>A0A7W9AF77_9SPHN</name>
<evidence type="ECO:0000313" key="3">
    <source>
        <dbReference type="EMBL" id="MBB5684401.1"/>
    </source>
</evidence>
<dbReference type="Gene3D" id="3.40.50.300">
    <property type="entry name" value="P-loop containing nucleotide triphosphate hydrolases"/>
    <property type="match status" value="1"/>
</dbReference>
<dbReference type="SUPFAM" id="SSF52540">
    <property type="entry name" value="P-loop containing nucleoside triphosphate hydrolases"/>
    <property type="match status" value="1"/>
</dbReference>
<dbReference type="PANTHER" id="PTHR12788">
    <property type="entry name" value="PROTEIN-TYROSINE SULFOTRANSFERASE 2"/>
    <property type="match status" value="1"/>
</dbReference>
<dbReference type="GO" id="GO:0008476">
    <property type="term" value="F:protein-tyrosine sulfotransferase activity"/>
    <property type="evidence" value="ECO:0007669"/>
    <property type="project" value="InterPro"/>
</dbReference>
<proteinExistence type="predicted"/>
<dbReference type="PROSITE" id="PS50005">
    <property type="entry name" value="TPR"/>
    <property type="match status" value="1"/>
</dbReference>
<evidence type="ECO:0000256" key="2">
    <source>
        <dbReference type="PROSITE-ProRule" id="PRU00339"/>
    </source>
</evidence>
<dbReference type="InterPro" id="IPR011990">
    <property type="entry name" value="TPR-like_helical_dom_sf"/>
</dbReference>
<keyword evidence="2" id="KW-0802">TPR repeat</keyword>
<keyword evidence="4" id="KW-1185">Reference proteome</keyword>
<dbReference type="EMBL" id="JACIJC010000001">
    <property type="protein sequence ID" value="MBB5684401.1"/>
    <property type="molecule type" value="Genomic_DNA"/>
</dbReference>
<dbReference type="AlphaFoldDB" id="A0A7W9AF77"/>
<dbReference type="InterPro" id="IPR027417">
    <property type="entry name" value="P-loop_NTPase"/>
</dbReference>
<dbReference type="RefSeq" id="WP_184014681.1">
    <property type="nucleotide sequence ID" value="NZ_JACIJC010000001.1"/>
</dbReference>
<dbReference type="SUPFAM" id="SSF48452">
    <property type="entry name" value="TPR-like"/>
    <property type="match status" value="1"/>
</dbReference>
<keyword evidence="1" id="KW-0808">Transferase</keyword>
<dbReference type="InterPro" id="IPR019734">
    <property type="entry name" value="TPR_rpt"/>
</dbReference>
<reference evidence="3 4" key="1">
    <citation type="submission" date="2020-08" db="EMBL/GenBank/DDBJ databases">
        <title>Genomic Encyclopedia of Type Strains, Phase IV (KMG-IV): sequencing the most valuable type-strain genomes for metagenomic binning, comparative biology and taxonomic classification.</title>
        <authorList>
            <person name="Goeker M."/>
        </authorList>
    </citation>
    <scope>NUCLEOTIDE SEQUENCE [LARGE SCALE GENOMIC DNA]</scope>
    <source>
        <strain evidence="3 4">DSM 25079</strain>
    </source>
</reference>
<dbReference type="SMART" id="SM00028">
    <property type="entry name" value="TPR"/>
    <property type="match status" value="5"/>
</dbReference>
<gene>
    <name evidence="3" type="ORF">FHS49_000392</name>
</gene>
<feature type="repeat" description="TPR" evidence="2">
    <location>
        <begin position="213"/>
        <end position="246"/>
    </location>
</feature>
<organism evidence="3 4">
    <name type="scientific">Sphingobium boeckii</name>
    <dbReference type="NCBI Taxonomy" id="1082345"/>
    <lineage>
        <taxon>Bacteria</taxon>
        <taxon>Pseudomonadati</taxon>
        <taxon>Pseudomonadota</taxon>
        <taxon>Alphaproteobacteria</taxon>
        <taxon>Sphingomonadales</taxon>
        <taxon>Sphingomonadaceae</taxon>
        <taxon>Sphingobium</taxon>
    </lineage>
</organism>
<dbReference type="Pfam" id="PF14559">
    <property type="entry name" value="TPR_19"/>
    <property type="match status" value="1"/>
</dbReference>
<dbReference type="InterPro" id="IPR026634">
    <property type="entry name" value="TPST-like"/>
</dbReference>
<dbReference type="PANTHER" id="PTHR12788:SF10">
    <property type="entry name" value="PROTEIN-TYROSINE SULFOTRANSFERASE"/>
    <property type="match status" value="1"/>
</dbReference>
<dbReference type="Pfam" id="PF13469">
    <property type="entry name" value="Sulfotransfer_3"/>
    <property type="match status" value="1"/>
</dbReference>
<comment type="caution">
    <text evidence="3">The sequence shown here is derived from an EMBL/GenBank/DDBJ whole genome shotgun (WGS) entry which is preliminary data.</text>
</comment>
<evidence type="ECO:0000313" key="4">
    <source>
        <dbReference type="Proteomes" id="UP000549617"/>
    </source>
</evidence>
<accession>A0A7W9AF77</accession>
<dbReference type="Pfam" id="PF13181">
    <property type="entry name" value="TPR_8"/>
    <property type="match status" value="1"/>
</dbReference>